<organism evidence="3 4">
    <name type="scientific">Sphaerobolus stellatus (strain SS14)</name>
    <dbReference type="NCBI Taxonomy" id="990650"/>
    <lineage>
        <taxon>Eukaryota</taxon>
        <taxon>Fungi</taxon>
        <taxon>Dikarya</taxon>
        <taxon>Basidiomycota</taxon>
        <taxon>Agaricomycotina</taxon>
        <taxon>Agaricomycetes</taxon>
        <taxon>Phallomycetidae</taxon>
        <taxon>Geastrales</taxon>
        <taxon>Sphaerobolaceae</taxon>
        <taxon>Sphaerobolus</taxon>
    </lineage>
</organism>
<feature type="region of interest" description="Disordered" evidence="1">
    <location>
        <begin position="323"/>
        <end position="347"/>
    </location>
</feature>
<evidence type="ECO:0000259" key="2">
    <source>
        <dbReference type="PROSITE" id="PS00028"/>
    </source>
</evidence>
<feature type="domain" description="C2H2-type" evidence="2">
    <location>
        <begin position="249"/>
        <end position="272"/>
    </location>
</feature>
<dbReference type="Proteomes" id="UP000054279">
    <property type="component" value="Unassembled WGS sequence"/>
</dbReference>
<reference evidence="3 4" key="1">
    <citation type="submission" date="2014-06" db="EMBL/GenBank/DDBJ databases">
        <title>Evolutionary Origins and Diversification of the Mycorrhizal Mutualists.</title>
        <authorList>
            <consortium name="DOE Joint Genome Institute"/>
            <consortium name="Mycorrhizal Genomics Consortium"/>
            <person name="Kohler A."/>
            <person name="Kuo A."/>
            <person name="Nagy L.G."/>
            <person name="Floudas D."/>
            <person name="Copeland A."/>
            <person name="Barry K.W."/>
            <person name="Cichocki N."/>
            <person name="Veneault-Fourrey C."/>
            <person name="LaButti K."/>
            <person name="Lindquist E.A."/>
            <person name="Lipzen A."/>
            <person name="Lundell T."/>
            <person name="Morin E."/>
            <person name="Murat C."/>
            <person name="Riley R."/>
            <person name="Ohm R."/>
            <person name="Sun H."/>
            <person name="Tunlid A."/>
            <person name="Henrissat B."/>
            <person name="Grigoriev I.V."/>
            <person name="Hibbett D.S."/>
            <person name="Martin F."/>
        </authorList>
    </citation>
    <scope>NUCLEOTIDE SEQUENCE [LARGE SCALE GENOMIC DNA]</scope>
    <source>
        <strain evidence="3 4">SS14</strain>
    </source>
</reference>
<dbReference type="AlphaFoldDB" id="A0A0C9U8D0"/>
<sequence>MIVRTRFHHTLGETSLWPFIIELSKGLDTCGGICRLETRYTSPWAYHVRLSIRELTALPLTFFRIPSPRFSFTASMSYTYETSNPKTLFVDSEAYRDESIQYHCEFNANPRLSPNSSTHTLAYLPMKHGQYEQSQYLSDDVSAACILSRQVDLGNNLNPVPSQVNVKNVTVTQFAPHSSATNEGQTNTRNTSTGSPTASTEASQAGPTHNSYCRLSAENLPPYNYDIALNNIAPLSGDPDGAHQCLYICRRSVCRRSFKYALDAMLHVAEDHLANVRFKCSCGRVFTKEKPPIDDGNHHLLDENRRRVLQCYEAFKPLIDGSSETIPHGGTSLTLSTKDSKMMPTPP</sequence>
<dbReference type="PROSITE" id="PS00028">
    <property type="entry name" value="ZINC_FINGER_C2H2_1"/>
    <property type="match status" value="1"/>
</dbReference>
<evidence type="ECO:0000313" key="3">
    <source>
        <dbReference type="EMBL" id="KIJ25307.1"/>
    </source>
</evidence>
<evidence type="ECO:0000313" key="4">
    <source>
        <dbReference type="Proteomes" id="UP000054279"/>
    </source>
</evidence>
<evidence type="ECO:0000256" key="1">
    <source>
        <dbReference type="SAM" id="MobiDB-lite"/>
    </source>
</evidence>
<dbReference type="HOGENOM" id="CLU_799668_0_0_1"/>
<gene>
    <name evidence="3" type="ORF">M422DRAFT_273725</name>
</gene>
<name>A0A0C9U8D0_SPHS4</name>
<dbReference type="InterPro" id="IPR013087">
    <property type="entry name" value="Znf_C2H2_type"/>
</dbReference>
<dbReference type="EMBL" id="KN837421">
    <property type="protein sequence ID" value="KIJ25307.1"/>
    <property type="molecule type" value="Genomic_DNA"/>
</dbReference>
<feature type="region of interest" description="Disordered" evidence="1">
    <location>
        <begin position="176"/>
        <end position="209"/>
    </location>
</feature>
<keyword evidence="4" id="KW-1185">Reference proteome</keyword>
<protein>
    <recommendedName>
        <fullName evidence="2">C2H2-type domain-containing protein</fullName>
    </recommendedName>
</protein>
<proteinExistence type="predicted"/>
<accession>A0A0C9U8D0</accession>